<evidence type="ECO:0000256" key="4">
    <source>
        <dbReference type="ARBA" id="ARBA00022840"/>
    </source>
</evidence>
<dbReference type="PANTHER" id="PTHR43289:SF34">
    <property type="entry name" value="SERINE_THREONINE-PROTEIN KINASE YBDM-RELATED"/>
    <property type="match status" value="1"/>
</dbReference>
<dbReference type="AlphaFoldDB" id="A0A9D1F4R4"/>
<keyword evidence="1" id="KW-0808">Transferase</keyword>
<dbReference type="Gene3D" id="1.10.510.10">
    <property type="entry name" value="Transferase(Phosphotransferase) domain 1"/>
    <property type="match status" value="1"/>
</dbReference>
<feature type="compositionally biased region" description="Low complexity" evidence="6">
    <location>
        <begin position="356"/>
        <end position="367"/>
    </location>
</feature>
<evidence type="ECO:0000313" key="10">
    <source>
        <dbReference type="Proteomes" id="UP000823927"/>
    </source>
</evidence>
<evidence type="ECO:0000313" key="9">
    <source>
        <dbReference type="EMBL" id="HIS47334.1"/>
    </source>
</evidence>
<dbReference type="PROSITE" id="PS00109">
    <property type="entry name" value="PROTEIN_KINASE_TYR"/>
    <property type="match status" value="1"/>
</dbReference>
<keyword evidence="3" id="KW-0418">Kinase</keyword>
<comment type="caution">
    <text evidence="9">The sequence shown here is derived from an EMBL/GenBank/DDBJ whole genome shotgun (WGS) entry which is preliminary data.</text>
</comment>
<feature type="compositionally biased region" description="Polar residues" evidence="6">
    <location>
        <begin position="342"/>
        <end position="353"/>
    </location>
</feature>
<feature type="domain" description="Protein kinase" evidence="8">
    <location>
        <begin position="46"/>
        <end position="326"/>
    </location>
</feature>
<dbReference type="GO" id="GO:0008800">
    <property type="term" value="F:beta-lactamase activity"/>
    <property type="evidence" value="ECO:0007669"/>
    <property type="project" value="InterPro"/>
</dbReference>
<keyword evidence="7" id="KW-0472">Membrane</keyword>
<keyword evidence="4 5" id="KW-0067">ATP-binding</keyword>
<dbReference type="InterPro" id="IPR017441">
    <property type="entry name" value="Protein_kinase_ATP_BS"/>
</dbReference>
<dbReference type="GO" id="GO:0004674">
    <property type="term" value="F:protein serine/threonine kinase activity"/>
    <property type="evidence" value="ECO:0007669"/>
    <property type="project" value="TreeGrafter"/>
</dbReference>
<dbReference type="SUPFAM" id="SSF56112">
    <property type="entry name" value="Protein kinase-like (PK-like)"/>
    <property type="match status" value="1"/>
</dbReference>
<keyword evidence="7" id="KW-0812">Transmembrane</keyword>
<accession>A0A9D1F4R4</accession>
<evidence type="ECO:0000259" key="8">
    <source>
        <dbReference type="PROSITE" id="PS50011"/>
    </source>
</evidence>
<dbReference type="Pfam" id="PF13354">
    <property type="entry name" value="Beta-lactamase2"/>
    <property type="match status" value="1"/>
</dbReference>
<reference evidence="9" key="2">
    <citation type="journal article" date="2021" name="PeerJ">
        <title>Extensive microbial diversity within the chicken gut microbiome revealed by metagenomics and culture.</title>
        <authorList>
            <person name="Gilroy R."/>
            <person name="Ravi A."/>
            <person name="Getino M."/>
            <person name="Pursley I."/>
            <person name="Horton D.L."/>
            <person name="Alikhan N.F."/>
            <person name="Baker D."/>
            <person name="Gharbi K."/>
            <person name="Hall N."/>
            <person name="Watson M."/>
            <person name="Adriaenssens E.M."/>
            <person name="Foster-Nyarko E."/>
            <person name="Jarju S."/>
            <person name="Secka A."/>
            <person name="Antonio M."/>
            <person name="Oren A."/>
            <person name="Chaudhuri R.R."/>
            <person name="La Ragione R."/>
            <person name="Hildebrand F."/>
            <person name="Pallen M.J."/>
        </authorList>
    </citation>
    <scope>NUCLEOTIDE SEQUENCE</scope>
    <source>
        <strain evidence="9">CHK178-757</strain>
    </source>
</reference>
<proteinExistence type="predicted"/>
<feature type="binding site" evidence="5">
    <location>
        <position position="75"/>
    </location>
    <ligand>
        <name>ATP</name>
        <dbReference type="ChEBI" id="CHEBI:30616"/>
    </ligand>
</feature>
<dbReference type="GO" id="GO:0030655">
    <property type="term" value="P:beta-lactam antibiotic catabolic process"/>
    <property type="evidence" value="ECO:0007669"/>
    <property type="project" value="InterPro"/>
</dbReference>
<evidence type="ECO:0000256" key="2">
    <source>
        <dbReference type="ARBA" id="ARBA00022741"/>
    </source>
</evidence>
<feature type="compositionally biased region" description="Acidic residues" evidence="6">
    <location>
        <begin position="448"/>
        <end position="458"/>
    </location>
</feature>
<protein>
    <submittedName>
        <fullName evidence="9">Serine hydrolase</fullName>
    </submittedName>
</protein>
<gene>
    <name evidence="9" type="ORF">IAB46_07225</name>
</gene>
<organism evidence="9 10">
    <name type="scientific">Candidatus Scybalocola faecigallinarum</name>
    <dbReference type="NCBI Taxonomy" id="2840941"/>
    <lineage>
        <taxon>Bacteria</taxon>
        <taxon>Bacillati</taxon>
        <taxon>Bacillota</taxon>
        <taxon>Clostridia</taxon>
        <taxon>Lachnospirales</taxon>
        <taxon>Lachnospiraceae</taxon>
        <taxon>Lachnospiraceae incertae sedis</taxon>
        <taxon>Candidatus Scybalocola (ex Gilroy et al. 2021)</taxon>
    </lineage>
</organism>
<dbReference type="PROSITE" id="PS50011">
    <property type="entry name" value="PROTEIN_KINASE_DOM"/>
    <property type="match status" value="1"/>
</dbReference>
<evidence type="ECO:0000256" key="7">
    <source>
        <dbReference type="SAM" id="Phobius"/>
    </source>
</evidence>
<dbReference type="GO" id="GO:0005524">
    <property type="term" value="F:ATP binding"/>
    <property type="evidence" value="ECO:0007669"/>
    <property type="project" value="UniProtKB-UniRule"/>
</dbReference>
<name>A0A9D1F4R4_9FIRM</name>
<evidence type="ECO:0000256" key="3">
    <source>
        <dbReference type="ARBA" id="ARBA00022777"/>
    </source>
</evidence>
<keyword evidence="9" id="KW-0378">Hydrolase</keyword>
<keyword evidence="2 5" id="KW-0547">Nucleotide-binding</keyword>
<feature type="transmembrane region" description="Helical" evidence="7">
    <location>
        <begin position="374"/>
        <end position="396"/>
    </location>
</feature>
<dbReference type="InterPro" id="IPR012338">
    <property type="entry name" value="Beta-lactam/transpept-like"/>
</dbReference>
<dbReference type="Proteomes" id="UP000823927">
    <property type="component" value="Unassembled WGS sequence"/>
</dbReference>
<feature type="compositionally biased region" description="Polar residues" evidence="6">
    <location>
        <begin position="437"/>
        <end position="447"/>
    </location>
</feature>
<dbReference type="EMBL" id="DVIT01000027">
    <property type="protein sequence ID" value="HIS47334.1"/>
    <property type="molecule type" value="Genomic_DNA"/>
</dbReference>
<dbReference type="CDD" id="cd14014">
    <property type="entry name" value="STKc_PknB_like"/>
    <property type="match status" value="1"/>
</dbReference>
<feature type="region of interest" description="Disordered" evidence="6">
    <location>
        <begin position="323"/>
        <end position="369"/>
    </location>
</feature>
<dbReference type="PROSITE" id="PS00107">
    <property type="entry name" value="PROTEIN_KINASE_ATP"/>
    <property type="match status" value="1"/>
</dbReference>
<feature type="region of interest" description="Disordered" evidence="6">
    <location>
        <begin position="402"/>
        <end position="476"/>
    </location>
</feature>
<dbReference type="InterPro" id="IPR008266">
    <property type="entry name" value="Tyr_kinase_AS"/>
</dbReference>
<dbReference type="SUPFAM" id="SSF56601">
    <property type="entry name" value="beta-lactamase/transpeptidase-like"/>
    <property type="match status" value="1"/>
</dbReference>
<evidence type="ECO:0000256" key="5">
    <source>
        <dbReference type="PROSITE-ProRule" id="PRU10141"/>
    </source>
</evidence>
<feature type="compositionally biased region" description="Basic and acidic residues" evidence="6">
    <location>
        <begin position="465"/>
        <end position="476"/>
    </location>
</feature>
<dbReference type="InterPro" id="IPR000719">
    <property type="entry name" value="Prot_kinase_dom"/>
</dbReference>
<keyword evidence="7" id="KW-1133">Transmembrane helix</keyword>
<dbReference type="Gene3D" id="3.30.200.20">
    <property type="entry name" value="Phosphorylase Kinase, domain 1"/>
    <property type="match status" value="1"/>
</dbReference>
<evidence type="ECO:0000256" key="6">
    <source>
        <dbReference type="SAM" id="MobiDB-lite"/>
    </source>
</evidence>
<dbReference type="Gene3D" id="3.40.710.10">
    <property type="entry name" value="DD-peptidase/beta-lactamase superfamily"/>
    <property type="match status" value="1"/>
</dbReference>
<reference evidence="9" key="1">
    <citation type="submission" date="2020-10" db="EMBL/GenBank/DDBJ databases">
        <authorList>
            <person name="Gilroy R."/>
        </authorList>
    </citation>
    <scope>NUCLEOTIDE SEQUENCE</scope>
    <source>
        <strain evidence="9">CHK178-757</strain>
    </source>
</reference>
<evidence type="ECO:0000256" key="1">
    <source>
        <dbReference type="ARBA" id="ARBA00022679"/>
    </source>
</evidence>
<dbReference type="PANTHER" id="PTHR43289">
    <property type="entry name" value="MITOGEN-ACTIVATED PROTEIN KINASE KINASE KINASE 20-RELATED"/>
    <property type="match status" value="1"/>
</dbReference>
<sequence>MEINLCYGCMAPREGDGPCPHCGFDENTYQPSPHHLRPGTILAGKYLLGRVLGEGGFGITYVGWDLNLEIKVAIKEYYPNGYVTRESSHGNGVTVFTGQRRQIFDEGLAKFVDEARRLGKFFALPGIVSVRDYFQENNTGYIVMEFAQGQTLKALLETQPGSRMSADVIFEMMKPVMESLIIVHKAGIIHRDISPDNLMVDDRGNVKLLDFGAARSFLAVDEKSLSVMLKPGYAPEEQYRSRGQQGPWTDVYALCATIYRAITGVVPEESLNRLTGDVLPPPSQLGVRIHPGQEQVLMKGLAVMAGDRFKDMSELKAALENPGPYMSGMADQTASKPGAPANASTGKNHSAGKNYSDGSAGNSSGKNGKQRKTYGVLIGIAAALFIAAAVVMGMVINSVTPDTSRADRETLPEISEDQPQTYAYIPFSKNTQEESEMAQTGENQGETYDSETEGETPETDTSASETEREVEPRMSEDELDRILADYGGGADFSVCALDMQDWLIYSSSNSGYPMSASSLSNICTLFTVAWMCDNGYMTLDDQIRFSYTFNGRGIKTEADDGSYFTVRELLSDMLRYSDNNAANAVMNYVTLDNINAVCQEWGFSSVDINRIYDADSALDNYASAGDLVVMLYALYGGLFESIDQTYMLENFCIVDNTGSQGIGSAIPSGYTFLNHNGMTTEKYNEAAIVLGEDASYIVVFMSDNGKMENEAETAARAGEYIHESLTY</sequence>
<dbReference type="InterPro" id="IPR045155">
    <property type="entry name" value="Beta-lactam_cat"/>
</dbReference>
<dbReference type="Pfam" id="PF00069">
    <property type="entry name" value="Pkinase"/>
    <property type="match status" value="1"/>
</dbReference>
<dbReference type="InterPro" id="IPR011009">
    <property type="entry name" value="Kinase-like_dom_sf"/>
</dbReference>